<protein>
    <submittedName>
        <fullName evidence="1">Uncharacterized protein</fullName>
    </submittedName>
</protein>
<dbReference type="KEGG" id="htl:HPTL_1468"/>
<proteinExistence type="predicted"/>
<reference evidence="1 2" key="1">
    <citation type="submission" date="2018-04" db="EMBL/GenBank/DDBJ databases">
        <title>Complete genome sequence of Hydrogenophilus thermoluteolus TH-1.</title>
        <authorList>
            <person name="Arai H."/>
        </authorList>
    </citation>
    <scope>NUCLEOTIDE SEQUENCE [LARGE SCALE GENOMIC DNA]</scope>
    <source>
        <strain evidence="1 2">TH-1</strain>
    </source>
</reference>
<dbReference type="AlphaFoldDB" id="A0A2Z6DZF2"/>
<evidence type="ECO:0000313" key="2">
    <source>
        <dbReference type="Proteomes" id="UP000262004"/>
    </source>
</evidence>
<keyword evidence="2" id="KW-1185">Reference proteome</keyword>
<name>A0A2Z6DZF2_HYDTE</name>
<dbReference type="EMBL" id="AP018558">
    <property type="protein sequence ID" value="BBD77730.1"/>
    <property type="molecule type" value="Genomic_DNA"/>
</dbReference>
<dbReference type="OrthoDB" id="8687690at2"/>
<sequence length="99" mass="10965">MPEQHGTVWVPLQEREVTASEAEWLRALRTAAPNIEVDRMAQVAWVGSLRWQWQVVSPLQLGALSLPRLRVTVLAAQDAIAAAQRLLATLDARMRRGGG</sequence>
<organism evidence="1 2">
    <name type="scientific">Hydrogenophilus thermoluteolus</name>
    <name type="common">Pseudomonas hydrogenothermophila</name>
    <dbReference type="NCBI Taxonomy" id="297"/>
    <lineage>
        <taxon>Bacteria</taxon>
        <taxon>Pseudomonadati</taxon>
        <taxon>Pseudomonadota</taxon>
        <taxon>Hydrogenophilia</taxon>
        <taxon>Hydrogenophilales</taxon>
        <taxon>Hydrogenophilaceae</taxon>
        <taxon>Hydrogenophilus</taxon>
    </lineage>
</organism>
<accession>A0A2Z6DZF2</accession>
<dbReference type="Proteomes" id="UP000262004">
    <property type="component" value="Chromosome"/>
</dbReference>
<evidence type="ECO:0000313" key="1">
    <source>
        <dbReference type="EMBL" id="BBD77730.1"/>
    </source>
</evidence>
<gene>
    <name evidence="1" type="ORF">HPTL_1468</name>
</gene>